<keyword evidence="2" id="KW-1185">Reference proteome</keyword>
<sequence>MATAEHSNLLIVKFSETAKTVALKHAGRALVARAANVGRAGFTLRISQSIGYLIIASTLVAHV</sequence>
<protein>
    <submittedName>
        <fullName evidence="1">Uncharacterized protein</fullName>
    </submittedName>
</protein>
<dbReference type="EMBL" id="BMDX01000014">
    <property type="protein sequence ID" value="GGA83206.1"/>
    <property type="molecule type" value="Genomic_DNA"/>
</dbReference>
<reference evidence="2" key="1">
    <citation type="journal article" date="2019" name="Int. J. Syst. Evol. Microbiol.">
        <title>The Global Catalogue of Microorganisms (GCM) 10K type strain sequencing project: providing services to taxonomists for standard genome sequencing and annotation.</title>
        <authorList>
            <consortium name="The Broad Institute Genomics Platform"/>
            <consortium name="The Broad Institute Genome Sequencing Center for Infectious Disease"/>
            <person name="Wu L."/>
            <person name="Ma J."/>
        </authorList>
    </citation>
    <scope>NUCLEOTIDE SEQUENCE [LARGE SCALE GENOMIC DNA]</scope>
    <source>
        <strain evidence="2">CGMCC 1.10130</strain>
    </source>
</reference>
<dbReference type="Proteomes" id="UP000619743">
    <property type="component" value="Unassembled WGS sequence"/>
</dbReference>
<name>A0A8J2XQ49_9GAMM</name>
<comment type="caution">
    <text evidence="1">The sequence shown here is derived from an EMBL/GenBank/DDBJ whole genome shotgun (WGS) entry which is preliminary data.</text>
</comment>
<evidence type="ECO:0000313" key="2">
    <source>
        <dbReference type="Proteomes" id="UP000619743"/>
    </source>
</evidence>
<evidence type="ECO:0000313" key="1">
    <source>
        <dbReference type="EMBL" id="GGA83206.1"/>
    </source>
</evidence>
<dbReference type="AlphaFoldDB" id="A0A8J2XQ49"/>
<gene>
    <name evidence="1" type="ORF">GCM10011369_26500</name>
</gene>
<proteinExistence type="predicted"/>
<organism evidence="1 2">
    <name type="scientific">Neiella marina</name>
    <dbReference type="NCBI Taxonomy" id="508461"/>
    <lineage>
        <taxon>Bacteria</taxon>
        <taxon>Pseudomonadati</taxon>
        <taxon>Pseudomonadota</taxon>
        <taxon>Gammaproteobacteria</taxon>
        <taxon>Alteromonadales</taxon>
        <taxon>Echinimonadaceae</taxon>
        <taxon>Neiella</taxon>
    </lineage>
</organism>
<accession>A0A8J2XQ49</accession>